<name>A0ABD2P5E0_9CUCU</name>
<evidence type="ECO:0000313" key="2">
    <source>
        <dbReference type="EMBL" id="KAL3285923.1"/>
    </source>
</evidence>
<protein>
    <submittedName>
        <fullName evidence="2">Uncharacterized protein</fullName>
    </submittedName>
</protein>
<sequence length="100" mass="12366">MKNEKLRIERKEYVSSMLNDQGIRVRRMLENWARDVCKICGKSMRKIGEEKRNEIFNAFWNMNWESERNYIRNFMKYEKKQRSNVNNESRRKGSFSLDYK</sequence>
<feature type="region of interest" description="Disordered" evidence="1">
    <location>
        <begin position="81"/>
        <end position="100"/>
    </location>
</feature>
<comment type="caution">
    <text evidence="2">The sequence shown here is derived from an EMBL/GenBank/DDBJ whole genome shotgun (WGS) entry which is preliminary data.</text>
</comment>
<organism evidence="2 3">
    <name type="scientific">Cryptolaemus montrouzieri</name>
    <dbReference type="NCBI Taxonomy" id="559131"/>
    <lineage>
        <taxon>Eukaryota</taxon>
        <taxon>Metazoa</taxon>
        <taxon>Ecdysozoa</taxon>
        <taxon>Arthropoda</taxon>
        <taxon>Hexapoda</taxon>
        <taxon>Insecta</taxon>
        <taxon>Pterygota</taxon>
        <taxon>Neoptera</taxon>
        <taxon>Endopterygota</taxon>
        <taxon>Coleoptera</taxon>
        <taxon>Polyphaga</taxon>
        <taxon>Cucujiformia</taxon>
        <taxon>Coccinelloidea</taxon>
        <taxon>Coccinellidae</taxon>
        <taxon>Scymninae</taxon>
        <taxon>Scymnini</taxon>
        <taxon>Cryptolaemus</taxon>
    </lineage>
</organism>
<gene>
    <name evidence="2" type="ORF">HHI36_000441</name>
</gene>
<dbReference type="AlphaFoldDB" id="A0ABD2P5E0"/>
<dbReference type="EMBL" id="JABFTP020000185">
    <property type="protein sequence ID" value="KAL3285923.1"/>
    <property type="molecule type" value="Genomic_DNA"/>
</dbReference>
<dbReference type="Proteomes" id="UP001516400">
    <property type="component" value="Unassembled WGS sequence"/>
</dbReference>
<evidence type="ECO:0000256" key="1">
    <source>
        <dbReference type="SAM" id="MobiDB-lite"/>
    </source>
</evidence>
<accession>A0ABD2P5E0</accession>
<reference evidence="2 3" key="1">
    <citation type="journal article" date="2021" name="BMC Biol.">
        <title>Horizontally acquired antibacterial genes associated with adaptive radiation of ladybird beetles.</title>
        <authorList>
            <person name="Li H.S."/>
            <person name="Tang X.F."/>
            <person name="Huang Y.H."/>
            <person name="Xu Z.Y."/>
            <person name="Chen M.L."/>
            <person name="Du X.Y."/>
            <person name="Qiu B.Y."/>
            <person name="Chen P.T."/>
            <person name="Zhang W."/>
            <person name="Slipinski A."/>
            <person name="Escalona H.E."/>
            <person name="Waterhouse R.M."/>
            <person name="Zwick A."/>
            <person name="Pang H."/>
        </authorList>
    </citation>
    <scope>NUCLEOTIDE SEQUENCE [LARGE SCALE GENOMIC DNA]</scope>
    <source>
        <strain evidence="2">SYSU2018</strain>
    </source>
</reference>
<proteinExistence type="predicted"/>
<evidence type="ECO:0000313" key="3">
    <source>
        <dbReference type="Proteomes" id="UP001516400"/>
    </source>
</evidence>
<keyword evidence="3" id="KW-1185">Reference proteome</keyword>